<dbReference type="EMBL" id="VCKW01000041">
    <property type="protein sequence ID" value="TMR03406.1"/>
    <property type="molecule type" value="Genomic_DNA"/>
</dbReference>
<comment type="caution">
    <text evidence="2">The sequence shown here is derived from an EMBL/GenBank/DDBJ whole genome shotgun (WGS) entry which is preliminary data.</text>
</comment>
<dbReference type="RefSeq" id="WP_138644957.1">
    <property type="nucleotide sequence ID" value="NZ_VCKW01000041.1"/>
</dbReference>
<name>A0A5C4JFB3_9ACTN</name>
<dbReference type="Proteomes" id="UP000309174">
    <property type="component" value="Unassembled WGS sequence"/>
</dbReference>
<dbReference type="OrthoDB" id="3479335at2"/>
<dbReference type="AlphaFoldDB" id="A0A5C4JFB3"/>
<gene>
    <name evidence="2" type="ORF">ETD83_10900</name>
</gene>
<dbReference type="InterPro" id="IPR016181">
    <property type="entry name" value="Acyl_CoA_acyltransferase"/>
</dbReference>
<dbReference type="PROSITE" id="PS51186">
    <property type="entry name" value="GNAT"/>
    <property type="match status" value="1"/>
</dbReference>
<keyword evidence="2" id="KW-0808">Transferase</keyword>
<dbReference type="Gene3D" id="3.40.630.30">
    <property type="match status" value="1"/>
</dbReference>
<proteinExistence type="predicted"/>
<feature type="domain" description="N-acetyltransferase" evidence="1">
    <location>
        <begin position="1"/>
        <end position="115"/>
    </location>
</feature>
<evidence type="ECO:0000313" key="2">
    <source>
        <dbReference type="EMBL" id="TMR03406.1"/>
    </source>
</evidence>
<organism evidence="2 3">
    <name type="scientific">Actinomadura soli</name>
    <dbReference type="NCBI Taxonomy" id="2508997"/>
    <lineage>
        <taxon>Bacteria</taxon>
        <taxon>Bacillati</taxon>
        <taxon>Actinomycetota</taxon>
        <taxon>Actinomycetes</taxon>
        <taxon>Streptosporangiales</taxon>
        <taxon>Thermomonosporaceae</taxon>
        <taxon>Actinomadura</taxon>
    </lineage>
</organism>
<dbReference type="InterPro" id="IPR000182">
    <property type="entry name" value="GNAT_dom"/>
</dbReference>
<dbReference type="GO" id="GO:0016747">
    <property type="term" value="F:acyltransferase activity, transferring groups other than amino-acyl groups"/>
    <property type="evidence" value="ECO:0007669"/>
    <property type="project" value="InterPro"/>
</dbReference>
<dbReference type="SUPFAM" id="SSF55729">
    <property type="entry name" value="Acyl-CoA N-acyltransferases (Nat)"/>
    <property type="match status" value="1"/>
</dbReference>
<reference evidence="2 3" key="1">
    <citation type="submission" date="2019-05" db="EMBL/GenBank/DDBJ databases">
        <title>Draft genome sequence of Actinomadura sp. 14C53.</title>
        <authorList>
            <person name="Saricaoglu S."/>
            <person name="Isik K."/>
        </authorList>
    </citation>
    <scope>NUCLEOTIDE SEQUENCE [LARGE SCALE GENOMIC DNA]</scope>
    <source>
        <strain evidence="2 3">14C53</strain>
    </source>
</reference>
<evidence type="ECO:0000259" key="1">
    <source>
        <dbReference type="PROSITE" id="PS51186"/>
    </source>
</evidence>
<keyword evidence="3" id="KW-1185">Reference proteome</keyword>
<protein>
    <submittedName>
        <fullName evidence="2">GNAT family N-acetyltransferase</fullName>
    </submittedName>
</protein>
<sequence>MPTYDRFRNDVTHLQSVHPDVELHLVWTGPGEPVTVDLVRTLPDVRNRGLAEAALRDVTALADAWGVPLRLVVEPVRGDQDVDPARLIRWYTRHGFLITDARDRDRAPIMERPVSEHP</sequence>
<evidence type="ECO:0000313" key="3">
    <source>
        <dbReference type="Proteomes" id="UP000309174"/>
    </source>
</evidence>
<accession>A0A5C4JFB3</accession>